<evidence type="ECO:0000313" key="2">
    <source>
        <dbReference type="Proteomes" id="UP001143370"/>
    </source>
</evidence>
<evidence type="ECO:0008006" key="3">
    <source>
        <dbReference type="Google" id="ProtNLM"/>
    </source>
</evidence>
<evidence type="ECO:0000313" key="1">
    <source>
        <dbReference type="EMBL" id="GLK71709.1"/>
    </source>
</evidence>
<reference evidence="1" key="1">
    <citation type="journal article" date="2014" name="Int. J. Syst. Evol. Microbiol.">
        <title>Complete genome sequence of Corynebacterium casei LMG S-19264T (=DSM 44701T), isolated from a smear-ripened cheese.</title>
        <authorList>
            <consortium name="US DOE Joint Genome Institute (JGI-PGF)"/>
            <person name="Walter F."/>
            <person name="Albersmeier A."/>
            <person name="Kalinowski J."/>
            <person name="Ruckert C."/>
        </authorList>
    </citation>
    <scope>NUCLEOTIDE SEQUENCE</scope>
    <source>
        <strain evidence="1">VKM B-2484</strain>
    </source>
</reference>
<proteinExistence type="predicted"/>
<protein>
    <recommendedName>
        <fullName evidence="3">Acyl-CoA transferase</fullName>
    </recommendedName>
</protein>
<name>A0A9W6MYI7_9HYPH</name>
<dbReference type="AlphaFoldDB" id="A0A9W6MYI7"/>
<organism evidence="1 2">
    <name type="scientific">Ancylobacter dichloromethanicus</name>
    <dbReference type="NCBI Taxonomy" id="518825"/>
    <lineage>
        <taxon>Bacteria</taxon>
        <taxon>Pseudomonadati</taxon>
        <taxon>Pseudomonadota</taxon>
        <taxon>Alphaproteobacteria</taxon>
        <taxon>Hyphomicrobiales</taxon>
        <taxon>Xanthobacteraceae</taxon>
        <taxon>Ancylobacter</taxon>
    </lineage>
</organism>
<reference evidence="1" key="2">
    <citation type="submission" date="2023-01" db="EMBL/GenBank/DDBJ databases">
        <authorList>
            <person name="Sun Q."/>
            <person name="Evtushenko L."/>
        </authorList>
    </citation>
    <scope>NUCLEOTIDE SEQUENCE</scope>
    <source>
        <strain evidence="1">VKM B-2484</strain>
    </source>
</reference>
<dbReference type="EMBL" id="BSFJ01000005">
    <property type="protein sequence ID" value="GLK71709.1"/>
    <property type="molecule type" value="Genomic_DNA"/>
</dbReference>
<dbReference type="RefSeq" id="WP_213373045.1">
    <property type="nucleotide sequence ID" value="NZ_BSFJ01000005.1"/>
</dbReference>
<dbReference type="Proteomes" id="UP001143370">
    <property type="component" value="Unassembled WGS sequence"/>
</dbReference>
<sequence length="141" mass="14750">MSTRESALAALKALLAAALPGADVKRNVDVPQSVGPGGLAVLRDGEPGEPEVSLSPPLYAFDHRAELELYIERRDDTEMVLDALLADIGDALAADRTLGGRVDHCEPTAPTLEPLSGDGGDPLRVARLSILLIYVTASPLG</sequence>
<accession>A0A9W6MYI7</accession>
<keyword evidence="2" id="KW-1185">Reference proteome</keyword>
<comment type="caution">
    <text evidence="1">The sequence shown here is derived from an EMBL/GenBank/DDBJ whole genome shotgun (WGS) entry which is preliminary data.</text>
</comment>
<gene>
    <name evidence="1" type="ORF">GCM10017643_18240</name>
</gene>